<protein>
    <recommendedName>
        <fullName evidence="3">Thioredoxin domain-containing protein</fullName>
    </recommendedName>
</protein>
<dbReference type="Gene3D" id="3.40.30.10">
    <property type="entry name" value="Glutaredoxin"/>
    <property type="match status" value="1"/>
</dbReference>
<dbReference type="Pfam" id="PF00085">
    <property type="entry name" value="Thioredoxin"/>
    <property type="match status" value="1"/>
</dbReference>
<gene>
    <name evidence="4" type="ORF">OAUR00152_LOCUS20493</name>
</gene>
<feature type="transmembrane region" description="Helical" evidence="2">
    <location>
        <begin position="581"/>
        <end position="602"/>
    </location>
</feature>
<dbReference type="InterPro" id="IPR039798">
    <property type="entry name" value="Sulfhydryl_oxidase"/>
</dbReference>
<dbReference type="Gene3D" id="1.20.120.310">
    <property type="entry name" value="ERV/ALR sulfhydryl oxidase domain"/>
    <property type="match status" value="1"/>
</dbReference>
<proteinExistence type="predicted"/>
<dbReference type="CDD" id="cd02961">
    <property type="entry name" value="PDI_a_family"/>
    <property type="match status" value="1"/>
</dbReference>
<keyword evidence="2" id="KW-0812">Transmembrane</keyword>
<dbReference type="EMBL" id="HBKQ01030130">
    <property type="protein sequence ID" value="CAE2249379.1"/>
    <property type="molecule type" value="Transcribed_RNA"/>
</dbReference>
<evidence type="ECO:0000313" key="4">
    <source>
        <dbReference type="EMBL" id="CAE2249379.1"/>
    </source>
</evidence>
<dbReference type="InterPro" id="IPR013766">
    <property type="entry name" value="Thioredoxin_domain"/>
</dbReference>
<dbReference type="PROSITE" id="PS51352">
    <property type="entry name" value="THIOREDOXIN_2"/>
    <property type="match status" value="1"/>
</dbReference>
<dbReference type="GO" id="GO:0003756">
    <property type="term" value="F:protein disulfide isomerase activity"/>
    <property type="evidence" value="ECO:0007669"/>
    <property type="project" value="TreeGrafter"/>
</dbReference>
<sequence>MSFSERLRHFFSKRMYSPSWLGFFSAALLLCGRPEAPSNLVSARVADERLTRFLYADFPGNAEGAVSEYQIHTTKSGDYERDAGDVDDDGLGRRRRPAGSEYEEQQHVRPYFLTQDVDNPRIVQFYSPWCGRCQGFRSAFVDVAGDVLHRHTDQEHHPVAFHAVSCSAHHWVCETYGVRDFPTVRAYRAGSFEGTALDANNFVADSAADALGIVLEPEGARGGNDRRGGVSPTGDGDRIASATVGNNGHLDIRGASIDVSKRTKSDLYKDAALSFSHALKTEVFAMDHVSLPKDRRDALSEWLDLLYWTLPPTWLLHTLIHDLRTDLDAALESRASLIQRVDALAPVLHGTNRPQWTNSCAGSGSSVSDDEVKFGAGYRCGLWALFHIMSVGVSERHAAVLGARDRVTTAHAAQTLRDYVKHFADGNAVCGHRSGAGQMPALPKVSCQEKVLKIFDSCGFNHCRRFRQRQKKKRGADIPPPRETWAEFPLFLWEVHNDLSSTPIKERANEEGKRANKEELQLALWPPKTDCHRCWREGGRWNRDAILSYLKTEYWPGGVQNFRFVVLGKKDRTAPESEQPFWSRLKLTIFVAIGTSSLLYYSRWRKMRSGLRKKFDDQF</sequence>
<dbReference type="InterPro" id="IPR036249">
    <property type="entry name" value="Thioredoxin-like_sf"/>
</dbReference>
<dbReference type="SUPFAM" id="SSF52833">
    <property type="entry name" value="Thioredoxin-like"/>
    <property type="match status" value="1"/>
</dbReference>
<dbReference type="GO" id="GO:0000139">
    <property type="term" value="C:Golgi membrane"/>
    <property type="evidence" value="ECO:0007669"/>
    <property type="project" value="TreeGrafter"/>
</dbReference>
<organism evidence="4">
    <name type="scientific">Odontella aurita</name>
    <dbReference type="NCBI Taxonomy" id="265563"/>
    <lineage>
        <taxon>Eukaryota</taxon>
        <taxon>Sar</taxon>
        <taxon>Stramenopiles</taxon>
        <taxon>Ochrophyta</taxon>
        <taxon>Bacillariophyta</taxon>
        <taxon>Mediophyceae</taxon>
        <taxon>Biddulphiophycidae</taxon>
        <taxon>Eupodiscales</taxon>
        <taxon>Odontellaceae</taxon>
        <taxon>Odontella</taxon>
    </lineage>
</organism>
<reference evidence="4" key="1">
    <citation type="submission" date="2021-01" db="EMBL/GenBank/DDBJ databases">
        <authorList>
            <person name="Corre E."/>
            <person name="Pelletier E."/>
            <person name="Niang G."/>
            <person name="Scheremetjew M."/>
            <person name="Finn R."/>
            <person name="Kale V."/>
            <person name="Holt S."/>
            <person name="Cochrane G."/>
            <person name="Meng A."/>
            <person name="Brown T."/>
            <person name="Cohen L."/>
        </authorList>
    </citation>
    <scope>NUCLEOTIDE SEQUENCE</scope>
    <source>
        <strain evidence="4">Isolate 1302-5</strain>
    </source>
</reference>
<accession>A0A7S4MWU0</accession>
<name>A0A7S4MWU0_9STRA</name>
<feature type="domain" description="Thioredoxin" evidence="3">
    <location>
        <begin position="74"/>
        <end position="220"/>
    </location>
</feature>
<dbReference type="InterPro" id="IPR036774">
    <property type="entry name" value="ERV/ALR_sulphydryl_oxid_sf"/>
</dbReference>
<dbReference type="GO" id="GO:0005615">
    <property type="term" value="C:extracellular space"/>
    <property type="evidence" value="ECO:0007669"/>
    <property type="project" value="TreeGrafter"/>
</dbReference>
<dbReference type="GO" id="GO:0006457">
    <property type="term" value="P:protein folding"/>
    <property type="evidence" value="ECO:0007669"/>
    <property type="project" value="TreeGrafter"/>
</dbReference>
<evidence type="ECO:0000256" key="1">
    <source>
        <dbReference type="SAM" id="MobiDB-lite"/>
    </source>
</evidence>
<dbReference type="AlphaFoldDB" id="A0A7S4MWU0"/>
<dbReference type="PANTHER" id="PTHR22897">
    <property type="entry name" value="QUIESCIN Q6-RELATED SULFHYDRYL OXIDASE"/>
    <property type="match status" value="1"/>
</dbReference>
<dbReference type="GO" id="GO:0016971">
    <property type="term" value="F:flavin-dependent sulfhydryl oxidase activity"/>
    <property type="evidence" value="ECO:0007669"/>
    <property type="project" value="InterPro"/>
</dbReference>
<keyword evidence="2" id="KW-1133">Transmembrane helix</keyword>
<dbReference type="PANTHER" id="PTHR22897:SF8">
    <property type="entry name" value="SULFHYDRYL OXIDASE"/>
    <property type="match status" value="1"/>
</dbReference>
<evidence type="ECO:0000259" key="3">
    <source>
        <dbReference type="PROSITE" id="PS51352"/>
    </source>
</evidence>
<evidence type="ECO:0000256" key="2">
    <source>
        <dbReference type="SAM" id="Phobius"/>
    </source>
</evidence>
<feature type="region of interest" description="Disordered" evidence="1">
    <location>
        <begin position="77"/>
        <end position="104"/>
    </location>
</feature>
<keyword evidence="2" id="KW-0472">Membrane</keyword>